<keyword evidence="2" id="KW-1185">Reference proteome</keyword>
<evidence type="ECO:0000313" key="2">
    <source>
        <dbReference type="Proteomes" id="UP000710440"/>
    </source>
</evidence>
<organism evidence="1 2">
    <name type="scientific">Aspergillus viridinutans</name>
    <dbReference type="NCBI Taxonomy" id="75553"/>
    <lineage>
        <taxon>Eukaryota</taxon>
        <taxon>Fungi</taxon>
        <taxon>Dikarya</taxon>
        <taxon>Ascomycota</taxon>
        <taxon>Pezizomycotina</taxon>
        <taxon>Eurotiomycetes</taxon>
        <taxon>Eurotiomycetidae</taxon>
        <taxon>Eurotiales</taxon>
        <taxon>Aspergillaceae</taxon>
        <taxon>Aspergillus</taxon>
        <taxon>Aspergillus subgen. Fumigati</taxon>
    </lineage>
</organism>
<dbReference type="GeneID" id="66931323"/>
<comment type="caution">
    <text evidence="1">The sequence shown here is derived from an EMBL/GenBank/DDBJ whole genome shotgun (WGS) entry which is preliminary data.</text>
</comment>
<accession>A0A9P3FAX7</accession>
<reference evidence="1 2" key="1">
    <citation type="submission" date="2021-02" db="EMBL/GenBank/DDBJ databases">
        <title>Pan-genome distribution and transcriptional activeness of fungal secondary metabolism genes in Aspergillus section Fumigati.</title>
        <authorList>
            <person name="Takahashi H."/>
            <person name="Umemura M."/>
            <person name="Ninomiya A."/>
            <person name="Kusuya Y."/>
            <person name="Urayama S."/>
            <person name="Shimizu M."/>
            <person name="Watanabe A."/>
            <person name="Kamei K."/>
            <person name="Yaguchi T."/>
            <person name="Hagiwara D."/>
        </authorList>
    </citation>
    <scope>NUCLEOTIDE SEQUENCE [LARGE SCALE GENOMIC DNA]</scope>
    <source>
        <strain evidence="1 2">IFM 47045</strain>
    </source>
</reference>
<proteinExistence type="predicted"/>
<protein>
    <submittedName>
        <fullName evidence="1">Uncharacterized protein</fullName>
    </submittedName>
</protein>
<gene>
    <name evidence="1" type="ORF">Aspvir_003341</name>
</gene>
<dbReference type="EMBL" id="BOPL01000014">
    <property type="protein sequence ID" value="GIK07675.1"/>
    <property type="molecule type" value="Genomic_DNA"/>
</dbReference>
<evidence type="ECO:0000313" key="1">
    <source>
        <dbReference type="EMBL" id="GIK07675.1"/>
    </source>
</evidence>
<dbReference type="RefSeq" id="XP_043130861.1">
    <property type="nucleotide sequence ID" value="XM_043274926.1"/>
</dbReference>
<name>A0A9P3FAX7_ASPVI</name>
<dbReference type="Proteomes" id="UP000710440">
    <property type="component" value="Unassembled WGS sequence"/>
</dbReference>
<dbReference type="AlphaFoldDB" id="A0A9P3FAX7"/>
<dbReference type="OrthoDB" id="4314155at2759"/>
<sequence>MEDVGKRGLGHVVLDAVRLDHRRLTISCNVLYDPAEDSTLADLAVLGRGMSQVFRHYRPVSSPLNDLSLIFPSEESDDPAIEAQLQYDQVYSRYLQEYPKRRNSANNLGSSTRDLVFAWYERRLDEISDIVQKSRLSHRSGGAACSIAGCLSLPQLLLVTTYTFLRSCLPFQTGDHGQILDILRREEKDWWPRIGSEGLSELISRNHEARDTRMDRIWEEIRSTLIQGHCCFSVSSQDLRDQLRYILSNLDQISANGSSTRQEQWLSPPKTPFGRRGTVVLVCFSLSVVPSGSMPPVHWEPDNSTLKDMLRHLNQSPLFSNGITLNELCTALSSLDLLFSYEDKRVTNFQEERELSKLIRLSYKGPHVPTIGYP</sequence>